<dbReference type="Proteomes" id="UP001295684">
    <property type="component" value="Unassembled WGS sequence"/>
</dbReference>
<name>A0AAD2D9B4_EUPCR</name>
<evidence type="ECO:0000313" key="3">
    <source>
        <dbReference type="Proteomes" id="UP001295684"/>
    </source>
</evidence>
<feature type="compositionally biased region" description="Basic and acidic residues" evidence="1">
    <location>
        <begin position="18"/>
        <end position="31"/>
    </location>
</feature>
<evidence type="ECO:0000313" key="2">
    <source>
        <dbReference type="EMBL" id="CAI2384335.1"/>
    </source>
</evidence>
<feature type="region of interest" description="Disordered" evidence="1">
    <location>
        <begin position="1"/>
        <end position="66"/>
    </location>
</feature>
<comment type="caution">
    <text evidence="2">The sequence shown here is derived from an EMBL/GenBank/DDBJ whole genome shotgun (WGS) entry which is preliminary data.</text>
</comment>
<gene>
    <name evidence="2" type="ORF">ECRASSUSDP1_LOCUS25860</name>
</gene>
<proteinExistence type="predicted"/>
<keyword evidence="3" id="KW-1185">Reference proteome</keyword>
<organism evidence="2 3">
    <name type="scientific">Euplotes crassus</name>
    <dbReference type="NCBI Taxonomy" id="5936"/>
    <lineage>
        <taxon>Eukaryota</taxon>
        <taxon>Sar</taxon>
        <taxon>Alveolata</taxon>
        <taxon>Ciliophora</taxon>
        <taxon>Intramacronucleata</taxon>
        <taxon>Spirotrichea</taxon>
        <taxon>Hypotrichia</taxon>
        <taxon>Euplotida</taxon>
        <taxon>Euplotidae</taxon>
        <taxon>Moneuplotes</taxon>
    </lineage>
</organism>
<evidence type="ECO:0000256" key="1">
    <source>
        <dbReference type="SAM" id="MobiDB-lite"/>
    </source>
</evidence>
<sequence>MSDKSKEENPKTFVTGGEDDKKDDGSQHSGEDNNETEEERKKREEEEAAEQERIRQEEEKAKKRQEQAVLFEEYVEQSGLKYSFQIIFTEIISNQIREDQVFAYTAMRLRQIGSELDNLEKSAPKEEQ</sequence>
<accession>A0AAD2D9B4</accession>
<feature type="compositionally biased region" description="Basic and acidic residues" evidence="1">
    <location>
        <begin position="1"/>
        <end position="10"/>
    </location>
</feature>
<dbReference type="AlphaFoldDB" id="A0AAD2D9B4"/>
<dbReference type="EMBL" id="CAMPGE010026661">
    <property type="protein sequence ID" value="CAI2384335.1"/>
    <property type="molecule type" value="Genomic_DNA"/>
</dbReference>
<protein>
    <submittedName>
        <fullName evidence="2">Uncharacterized protein</fullName>
    </submittedName>
</protein>
<reference evidence="2" key="1">
    <citation type="submission" date="2023-07" db="EMBL/GenBank/DDBJ databases">
        <authorList>
            <consortium name="AG Swart"/>
            <person name="Singh M."/>
            <person name="Singh A."/>
            <person name="Seah K."/>
            <person name="Emmerich C."/>
        </authorList>
    </citation>
    <scope>NUCLEOTIDE SEQUENCE</scope>
    <source>
        <strain evidence="2">DP1</strain>
    </source>
</reference>
<feature type="compositionally biased region" description="Basic and acidic residues" evidence="1">
    <location>
        <begin position="38"/>
        <end position="66"/>
    </location>
</feature>